<dbReference type="InterPro" id="IPR036188">
    <property type="entry name" value="FAD/NAD-bd_sf"/>
</dbReference>
<evidence type="ECO:0000313" key="2">
    <source>
        <dbReference type="EMBL" id="TGO57827.1"/>
    </source>
</evidence>
<dbReference type="SUPFAM" id="SSF54373">
    <property type="entry name" value="FAD-linked reductases, C-terminal domain"/>
    <property type="match status" value="1"/>
</dbReference>
<accession>A0A4Z1IMA0</accession>
<keyword evidence="3" id="KW-1185">Reference proteome</keyword>
<protein>
    <recommendedName>
        <fullName evidence="1">2,6-dihydroxypyridine 3-monooxygenase substrate binding domain-containing protein</fullName>
    </recommendedName>
</protein>
<dbReference type="OrthoDB" id="655030at2759"/>
<dbReference type="PANTHER" id="PTHR47469">
    <property type="entry name" value="MONOOXYGENASE-LIKE"/>
    <property type="match status" value="1"/>
</dbReference>
<comment type="caution">
    <text evidence="2">The sequence shown here is derived from an EMBL/GenBank/DDBJ whole genome shotgun (WGS) entry which is preliminary data.</text>
</comment>
<dbReference type="PANTHER" id="PTHR47469:SF2">
    <property type="entry name" value="OS06G0597600 PROTEIN"/>
    <property type="match status" value="1"/>
</dbReference>
<name>A0A4Z1IMA0_9HELO</name>
<reference evidence="2 3" key="1">
    <citation type="submission" date="2017-12" db="EMBL/GenBank/DDBJ databases">
        <title>Comparative genomics of Botrytis spp.</title>
        <authorList>
            <person name="Valero-Jimenez C.A."/>
            <person name="Tapia P."/>
            <person name="Veloso J."/>
            <person name="Silva-Moreno E."/>
            <person name="Staats M."/>
            <person name="Valdes J.H."/>
            <person name="Van Kan J.A.L."/>
        </authorList>
    </citation>
    <scope>NUCLEOTIDE SEQUENCE [LARGE SCALE GENOMIC DNA]</scope>
    <source>
        <strain evidence="2 3">MUCL2120</strain>
    </source>
</reference>
<dbReference type="SUPFAM" id="SSF51905">
    <property type="entry name" value="FAD/NAD(P)-binding domain"/>
    <property type="match status" value="1"/>
</dbReference>
<gene>
    <name evidence="2" type="ORF">BOTNAR_0193g00220</name>
</gene>
<dbReference type="AlphaFoldDB" id="A0A4Z1IMA0"/>
<dbReference type="InterPro" id="IPR054707">
    <property type="entry name" value="DhpH_subs-bd"/>
</dbReference>
<dbReference type="Gene3D" id="3.30.9.60">
    <property type="match status" value="1"/>
</dbReference>
<dbReference type="Proteomes" id="UP000297452">
    <property type="component" value="Unassembled WGS sequence"/>
</dbReference>
<dbReference type="InterPro" id="IPR053212">
    <property type="entry name" value="DHP_3-monooxygenase"/>
</dbReference>
<proteinExistence type="predicted"/>
<evidence type="ECO:0000313" key="3">
    <source>
        <dbReference type="Proteomes" id="UP000297452"/>
    </source>
</evidence>
<sequence length="188" mass="21709">MAEGRLNVMESRSIPFKLTNWKTFYYRLRAIFDRFKSEYVPEPPPSLLKQGQVVFYDVEERVTNVSYNKEAGLSVTYEGVQTETNEVLHPNLVIAADGAGSVTRNIVFPNLKTQYAGFLTWRGIVPESAVSKEIINFLFDRYIRYHADRYYIVVYLIPGDNGSIKPGERHAILVWYDTCHKDSPEIFL</sequence>
<dbReference type="Pfam" id="PF22607">
    <property type="entry name" value="FAD_binding-like"/>
    <property type="match status" value="1"/>
</dbReference>
<feature type="domain" description="2,6-dihydroxypyridine 3-monooxygenase substrate binding" evidence="1">
    <location>
        <begin position="115"/>
        <end position="185"/>
    </location>
</feature>
<dbReference type="EMBL" id="PQXJ01000193">
    <property type="protein sequence ID" value="TGO57827.1"/>
    <property type="molecule type" value="Genomic_DNA"/>
</dbReference>
<organism evidence="2 3">
    <name type="scientific">Botryotinia narcissicola</name>
    <dbReference type="NCBI Taxonomy" id="278944"/>
    <lineage>
        <taxon>Eukaryota</taxon>
        <taxon>Fungi</taxon>
        <taxon>Dikarya</taxon>
        <taxon>Ascomycota</taxon>
        <taxon>Pezizomycotina</taxon>
        <taxon>Leotiomycetes</taxon>
        <taxon>Helotiales</taxon>
        <taxon>Sclerotiniaceae</taxon>
        <taxon>Botryotinia</taxon>
    </lineage>
</organism>
<dbReference type="STRING" id="278944.A0A4Z1IMA0"/>
<evidence type="ECO:0000259" key="1">
    <source>
        <dbReference type="Pfam" id="PF22607"/>
    </source>
</evidence>